<keyword evidence="1" id="KW-0732">Signal</keyword>
<comment type="caution">
    <text evidence="2">The sequence shown here is derived from an EMBL/GenBank/DDBJ whole genome shotgun (WGS) entry which is preliminary data.</text>
</comment>
<organism evidence="2 3">
    <name type="scientific">Candidatus Yonathbacteria bacterium RIFCSPLOWO2_01_FULL_47_33b</name>
    <dbReference type="NCBI Taxonomy" id="1802727"/>
    <lineage>
        <taxon>Bacteria</taxon>
        <taxon>Candidatus Yonathiibacteriota</taxon>
    </lineage>
</organism>
<evidence type="ECO:0000313" key="3">
    <source>
        <dbReference type="Proteomes" id="UP000177987"/>
    </source>
</evidence>
<dbReference type="Proteomes" id="UP000177987">
    <property type="component" value="Unassembled WGS sequence"/>
</dbReference>
<dbReference type="EMBL" id="MHUW01000017">
    <property type="protein sequence ID" value="OHA83372.1"/>
    <property type="molecule type" value="Genomic_DNA"/>
</dbReference>
<evidence type="ECO:0008006" key="4">
    <source>
        <dbReference type="Google" id="ProtNLM"/>
    </source>
</evidence>
<protein>
    <recommendedName>
        <fullName evidence="4">PEP-CTERM protein-sorting domain-containing protein</fullName>
    </recommendedName>
</protein>
<dbReference type="AlphaFoldDB" id="A0A1G2SFA6"/>
<reference evidence="2 3" key="1">
    <citation type="journal article" date="2016" name="Nat. Commun.">
        <title>Thousands of microbial genomes shed light on interconnected biogeochemical processes in an aquifer system.</title>
        <authorList>
            <person name="Anantharaman K."/>
            <person name="Brown C.T."/>
            <person name="Hug L.A."/>
            <person name="Sharon I."/>
            <person name="Castelle C.J."/>
            <person name="Probst A.J."/>
            <person name="Thomas B.C."/>
            <person name="Singh A."/>
            <person name="Wilkins M.J."/>
            <person name="Karaoz U."/>
            <person name="Brodie E.L."/>
            <person name="Williams K.H."/>
            <person name="Hubbard S.S."/>
            <person name="Banfield J.F."/>
        </authorList>
    </citation>
    <scope>NUCLEOTIDE SEQUENCE [LARGE SCALE GENOMIC DNA]</scope>
</reference>
<evidence type="ECO:0000313" key="2">
    <source>
        <dbReference type="EMBL" id="OHA83372.1"/>
    </source>
</evidence>
<accession>A0A1G2SFA6</accession>
<proteinExistence type="predicted"/>
<feature type="signal peptide" evidence="1">
    <location>
        <begin position="1"/>
        <end position="22"/>
    </location>
</feature>
<evidence type="ECO:0000256" key="1">
    <source>
        <dbReference type="SAM" id="SignalP"/>
    </source>
</evidence>
<feature type="chain" id="PRO_5009584396" description="PEP-CTERM protein-sorting domain-containing protein" evidence="1">
    <location>
        <begin position="23"/>
        <end position="226"/>
    </location>
</feature>
<name>A0A1G2SFA6_9BACT</name>
<gene>
    <name evidence="2" type="ORF">A2937_03540</name>
</gene>
<sequence>MKRLVAVLLSVVAVVSVGSARAALVYDGYATGPGGLSTPYPAANPEVYAGLLEANLGTPTLVMSADYNARVAVGDVQTLHIYTYADVMAGAPVRFTPAQYARAGYMLHGYFPMEQFPNSAIQTYASFYGSNALAALNTQVWDIMSSNICLAFLGDCSTANTFIWSASMLIAEGVDTYLIPINTSQTTLVGTTQTTMTSTPVPPAFWLLGSGLLGLVGVARKRSRLH</sequence>